<evidence type="ECO:0000313" key="2">
    <source>
        <dbReference type="Proteomes" id="UP001162156"/>
    </source>
</evidence>
<organism evidence="1 2">
    <name type="scientific">Rhamnusium bicolor</name>
    <dbReference type="NCBI Taxonomy" id="1586634"/>
    <lineage>
        <taxon>Eukaryota</taxon>
        <taxon>Metazoa</taxon>
        <taxon>Ecdysozoa</taxon>
        <taxon>Arthropoda</taxon>
        <taxon>Hexapoda</taxon>
        <taxon>Insecta</taxon>
        <taxon>Pterygota</taxon>
        <taxon>Neoptera</taxon>
        <taxon>Endopterygota</taxon>
        <taxon>Coleoptera</taxon>
        <taxon>Polyphaga</taxon>
        <taxon>Cucujiformia</taxon>
        <taxon>Chrysomeloidea</taxon>
        <taxon>Cerambycidae</taxon>
        <taxon>Lepturinae</taxon>
        <taxon>Rhagiini</taxon>
        <taxon>Rhamnusium</taxon>
    </lineage>
</organism>
<protein>
    <submittedName>
        <fullName evidence="1">Uncharacterized protein</fullName>
    </submittedName>
</protein>
<dbReference type="AlphaFoldDB" id="A0AAV8XAE2"/>
<evidence type="ECO:0000313" key="1">
    <source>
        <dbReference type="EMBL" id="KAJ8934965.1"/>
    </source>
</evidence>
<dbReference type="EMBL" id="JANEYF010003647">
    <property type="protein sequence ID" value="KAJ8934965.1"/>
    <property type="molecule type" value="Genomic_DNA"/>
</dbReference>
<accession>A0AAV8XAE2</accession>
<name>A0AAV8XAE2_9CUCU</name>
<gene>
    <name evidence="1" type="ORF">NQ314_013081</name>
</gene>
<sequence>MILTPSKAVKYLGIWLDTKLTFAEHVQKVKQKVERTTTASPMPNIGGPRASKRRLLSSVIHSLILYTAHVWSTVTKNQKIIRKLASLNRKINIRITSAYRTVSTEGVVVTAGVPPIELMLQERWEKNSGLDARTAKENLMMSWEYK</sequence>
<dbReference type="Proteomes" id="UP001162156">
    <property type="component" value="Unassembled WGS sequence"/>
</dbReference>
<reference evidence="1" key="1">
    <citation type="journal article" date="2023" name="Insect Mol. Biol.">
        <title>Genome sequencing provides insights into the evolution of gene families encoding plant cell wall-degrading enzymes in longhorned beetles.</title>
        <authorList>
            <person name="Shin N.R."/>
            <person name="Okamura Y."/>
            <person name="Kirsch R."/>
            <person name="Pauchet Y."/>
        </authorList>
    </citation>
    <scope>NUCLEOTIDE SEQUENCE</scope>
    <source>
        <strain evidence="1">RBIC_L_NR</strain>
    </source>
</reference>
<keyword evidence="2" id="KW-1185">Reference proteome</keyword>
<comment type="caution">
    <text evidence="1">The sequence shown here is derived from an EMBL/GenBank/DDBJ whole genome shotgun (WGS) entry which is preliminary data.</text>
</comment>
<proteinExistence type="predicted"/>